<dbReference type="RefSeq" id="XP_044567169.1">
    <property type="nucleotide sequence ID" value="XM_044701788.1"/>
</dbReference>
<evidence type="ECO:0000313" key="3">
    <source>
        <dbReference type="EMBL" id="KAF0982456.1"/>
    </source>
</evidence>
<organism evidence="3 4">
    <name type="scientific">Naegleria fowleri</name>
    <name type="common">Brain eating amoeba</name>
    <dbReference type="NCBI Taxonomy" id="5763"/>
    <lineage>
        <taxon>Eukaryota</taxon>
        <taxon>Discoba</taxon>
        <taxon>Heterolobosea</taxon>
        <taxon>Tetramitia</taxon>
        <taxon>Eutetramitia</taxon>
        <taxon>Vahlkampfiidae</taxon>
        <taxon>Naegleria</taxon>
    </lineage>
</organism>
<keyword evidence="4" id="KW-1185">Reference proteome</keyword>
<dbReference type="VEuPathDB" id="AmoebaDB:FDP41_011386"/>
<evidence type="ECO:0000256" key="1">
    <source>
        <dbReference type="SAM" id="MobiDB-lite"/>
    </source>
</evidence>
<dbReference type="OMA" id="RRNPPQT"/>
<keyword evidence="2" id="KW-0812">Transmembrane</keyword>
<keyword evidence="2" id="KW-0472">Membrane</keyword>
<comment type="caution">
    <text evidence="3">The sequence shown here is derived from an EMBL/GenBank/DDBJ whole genome shotgun (WGS) entry which is preliminary data.</text>
</comment>
<dbReference type="VEuPathDB" id="AmoebaDB:NF0034590"/>
<dbReference type="EMBL" id="VFQX01000009">
    <property type="protein sequence ID" value="KAF0982456.1"/>
    <property type="molecule type" value="Genomic_DNA"/>
</dbReference>
<feature type="transmembrane region" description="Helical" evidence="2">
    <location>
        <begin position="78"/>
        <end position="97"/>
    </location>
</feature>
<dbReference type="VEuPathDB" id="AmoebaDB:NfTy_019450"/>
<accession>A0A6A5C3X9</accession>
<dbReference type="GeneID" id="68118601"/>
<feature type="compositionally biased region" description="Basic and acidic residues" evidence="1">
    <location>
        <begin position="41"/>
        <end position="54"/>
    </location>
</feature>
<evidence type="ECO:0000313" key="4">
    <source>
        <dbReference type="Proteomes" id="UP000444721"/>
    </source>
</evidence>
<evidence type="ECO:0000256" key="2">
    <source>
        <dbReference type="SAM" id="Phobius"/>
    </source>
</evidence>
<proteinExistence type="predicted"/>
<name>A0A6A5C3X9_NAEFO</name>
<dbReference type="AlphaFoldDB" id="A0A6A5C3X9"/>
<dbReference type="Proteomes" id="UP000444721">
    <property type="component" value="Unassembled WGS sequence"/>
</dbReference>
<feature type="transmembrane region" description="Helical" evidence="2">
    <location>
        <begin position="109"/>
        <end position="127"/>
    </location>
</feature>
<reference evidence="3 4" key="1">
    <citation type="journal article" date="2019" name="Sci. Rep.">
        <title>Nanopore sequencing improves the draft genome of the human pathogenic amoeba Naegleria fowleri.</title>
        <authorList>
            <person name="Liechti N."/>
            <person name="Schurch N."/>
            <person name="Bruggmann R."/>
            <person name="Wittwer M."/>
        </authorList>
    </citation>
    <scope>NUCLEOTIDE SEQUENCE [LARGE SCALE GENOMIC DNA]</scope>
    <source>
        <strain evidence="3 4">ATCC 30894</strain>
    </source>
</reference>
<dbReference type="OrthoDB" id="10258472at2759"/>
<gene>
    <name evidence="3" type="ORF">FDP41_011386</name>
</gene>
<protein>
    <submittedName>
        <fullName evidence="3">Uncharacterized protein</fullName>
    </submittedName>
</protein>
<feature type="compositionally biased region" description="Basic and acidic residues" evidence="1">
    <location>
        <begin position="7"/>
        <end position="19"/>
    </location>
</feature>
<feature type="region of interest" description="Disordered" evidence="1">
    <location>
        <begin position="1"/>
        <end position="58"/>
    </location>
</feature>
<sequence length="165" mass="18510">MNNRTSLRVEGHQPSERFHSSTSESSSGHNDASVLPASPEKLLKQTRRGDKPSGPDDTSILLELERSIYEARLNSPKVFNFTVFNIVLGAAYMGGVLRKRRVPPQHAKATILTLTTSFLGVFCYLRNLSSNFAKVALDPRTDHLTSDGIQRWEKAKKKLLEKEEE</sequence>
<keyword evidence="2" id="KW-1133">Transmembrane helix</keyword>